<keyword evidence="2" id="KW-0813">Transport</keyword>
<sequence length="243" mass="25943">MDRYPILSTQSLAKSHGGKILVHPTTMEILPGEVCALIGPNGAGKTTLLKTVCGFVHPTSGTVLIDGQPLTTATRTTLLPRIGVVIGPLEVPKRTTARQVLERHLQLMGRTGDEPVEAMLRRVGLDEVADLPVNSFSLGMKQRLSIARALAHGPSLLILDEPTNGLDRDAVDGLNDILTEIAAQGHAVILSTHVRSDISLMARTAYIMHRGQLGRKFDLTTMPAEGPGSLDDAYRAATTGGHQ</sequence>
<dbReference type="Proteomes" id="UP000276526">
    <property type="component" value="Unassembled WGS sequence"/>
</dbReference>
<evidence type="ECO:0000259" key="5">
    <source>
        <dbReference type="PROSITE" id="PS50893"/>
    </source>
</evidence>
<dbReference type="EMBL" id="PQNK01000027">
    <property type="protein sequence ID" value="RRO85423.1"/>
    <property type="molecule type" value="Genomic_DNA"/>
</dbReference>
<evidence type="ECO:0000256" key="2">
    <source>
        <dbReference type="ARBA" id="ARBA00022448"/>
    </source>
</evidence>
<name>A0A3R8PA76_9CORY</name>
<dbReference type="InterPro" id="IPR003439">
    <property type="entry name" value="ABC_transporter-like_ATP-bd"/>
</dbReference>
<comment type="similarity">
    <text evidence="1">Belongs to the ABC transporter superfamily.</text>
</comment>
<proteinExistence type="inferred from homology"/>
<evidence type="ECO:0000256" key="4">
    <source>
        <dbReference type="ARBA" id="ARBA00022840"/>
    </source>
</evidence>
<protein>
    <recommendedName>
        <fullName evidence="5">ABC transporter domain-containing protein</fullName>
    </recommendedName>
</protein>
<keyword evidence="3" id="KW-0547">Nucleotide-binding</keyword>
<organism evidence="6 7">
    <name type="scientific">Corynebacterium bovis</name>
    <dbReference type="NCBI Taxonomy" id="36808"/>
    <lineage>
        <taxon>Bacteria</taxon>
        <taxon>Bacillati</taxon>
        <taxon>Actinomycetota</taxon>
        <taxon>Actinomycetes</taxon>
        <taxon>Mycobacteriales</taxon>
        <taxon>Corynebacteriaceae</taxon>
        <taxon>Corynebacterium</taxon>
    </lineage>
</organism>
<evidence type="ECO:0000256" key="3">
    <source>
        <dbReference type="ARBA" id="ARBA00022741"/>
    </source>
</evidence>
<dbReference type="InterPro" id="IPR017871">
    <property type="entry name" value="ABC_transporter-like_CS"/>
</dbReference>
<comment type="caution">
    <text evidence="6">The sequence shown here is derived from an EMBL/GenBank/DDBJ whole genome shotgun (WGS) entry which is preliminary data.</text>
</comment>
<evidence type="ECO:0000256" key="1">
    <source>
        <dbReference type="ARBA" id="ARBA00005417"/>
    </source>
</evidence>
<reference evidence="6 7" key="1">
    <citation type="submission" date="2018-01" db="EMBL/GenBank/DDBJ databases">
        <title>Twenty Corynebacterium bovis Genomes.</title>
        <authorList>
            <person name="Gulvik C.A."/>
        </authorList>
    </citation>
    <scope>NUCLEOTIDE SEQUENCE [LARGE SCALE GENOMIC DNA]</scope>
    <source>
        <strain evidence="6 7">F6900</strain>
    </source>
</reference>
<keyword evidence="4" id="KW-0067">ATP-binding</keyword>
<feature type="domain" description="ABC transporter" evidence="5">
    <location>
        <begin position="7"/>
        <end position="235"/>
    </location>
</feature>
<dbReference type="PROSITE" id="PS50893">
    <property type="entry name" value="ABC_TRANSPORTER_2"/>
    <property type="match status" value="1"/>
</dbReference>
<dbReference type="GO" id="GO:0016887">
    <property type="term" value="F:ATP hydrolysis activity"/>
    <property type="evidence" value="ECO:0007669"/>
    <property type="project" value="InterPro"/>
</dbReference>
<dbReference type="PANTHER" id="PTHR43335">
    <property type="entry name" value="ABC TRANSPORTER, ATP-BINDING PROTEIN"/>
    <property type="match status" value="1"/>
</dbReference>
<dbReference type="Pfam" id="PF00005">
    <property type="entry name" value="ABC_tran"/>
    <property type="match status" value="1"/>
</dbReference>
<dbReference type="AlphaFoldDB" id="A0A3R8PA76"/>
<dbReference type="InterPro" id="IPR003593">
    <property type="entry name" value="AAA+_ATPase"/>
</dbReference>
<dbReference type="PROSITE" id="PS00211">
    <property type="entry name" value="ABC_TRANSPORTER_1"/>
    <property type="match status" value="1"/>
</dbReference>
<evidence type="ECO:0000313" key="7">
    <source>
        <dbReference type="Proteomes" id="UP000276526"/>
    </source>
</evidence>
<gene>
    <name evidence="6" type="ORF">CXF48_10900</name>
</gene>
<dbReference type="RefSeq" id="WP_125172900.1">
    <property type="nucleotide sequence ID" value="NZ_JAPJOD010000129.1"/>
</dbReference>
<dbReference type="SUPFAM" id="SSF52540">
    <property type="entry name" value="P-loop containing nucleoside triphosphate hydrolases"/>
    <property type="match status" value="1"/>
</dbReference>
<dbReference type="SMART" id="SM00382">
    <property type="entry name" value="AAA"/>
    <property type="match status" value="1"/>
</dbReference>
<dbReference type="GO" id="GO:0005524">
    <property type="term" value="F:ATP binding"/>
    <property type="evidence" value="ECO:0007669"/>
    <property type="project" value="UniProtKB-KW"/>
</dbReference>
<dbReference type="PANTHER" id="PTHR43335:SF8">
    <property type="entry name" value="ABC TRANSPORTER, ATP-BINDING PROTEIN"/>
    <property type="match status" value="1"/>
</dbReference>
<accession>A0A3R8PA76</accession>
<dbReference type="Gene3D" id="3.40.50.300">
    <property type="entry name" value="P-loop containing nucleotide triphosphate hydrolases"/>
    <property type="match status" value="1"/>
</dbReference>
<evidence type="ECO:0000313" key="6">
    <source>
        <dbReference type="EMBL" id="RRO85423.1"/>
    </source>
</evidence>
<dbReference type="InterPro" id="IPR027417">
    <property type="entry name" value="P-loop_NTPase"/>
</dbReference>